<name>A0A0M0JKC4_9EUKA</name>
<sequence length="162" mass="18060">MRGKNLGFDTGGMNLDTAIGLQMVASSRARLAVEFLALPVGRDMMLWNIIVGRDGLYAIDQEGHAFEDGKIPWGDRVWPYCISVRDCYEKALGALCGRQRPTQPLDECFAALTRLEICPDPTKPFPCLHGCRASFLDCQRRKKPASVFVGRNLRQGAHHEPN</sequence>
<comment type="caution">
    <text evidence="1">The sequence shown here is derived from an EMBL/GenBank/DDBJ whole genome shotgun (WGS) entry which is preliminary data.</text>
</comment>
<organism evidence="1 2">
    <name type="scientific">Chrysochromulina tobinii</name>
    <dbReference type="NCBI Taxonomy" id="1460289"/>
    <lineage>
        <taxon>Eukaryota</taxon>
        <taxon>Haptista</taxon>
        <taxon>Haptophyta</taxon>
        <taxon>Prymnesiophyceae</taxon>
        <taxon>Prymnesiales</taxon>
        <taxon>Chrysochromulinaceae</taxon>
        <taxon>Chrysochromulina</taxon>
    </lineage>
</organism>
<accession>A0A0M0JKC4</accession>
<protein>
    <submittedName>
        <fullName evidence="1">Uncharacterized protein</fullName>
    </submittedName>
</protein>
<dbReference type="EMBL" id="JWZX01002783">
    <property type="protein sequence ID" value="KOO26935.1"/>
    <property type="molecule type" value="Genomic_DNA"/>
</dbReference>
<evidence type="ECO:0000313" key="2">
    <source>
        <dbReference type="Proteomes" id="UP000037460"/>
    </source>
</evidence>
<dbReference type="AlphaFoldDB" id="A0A0M0JKC4"/>
<reference evidence="2" key="1">
    <citation type="journal article" date="2015" name="PLoS Genet.">
        <title>Genome Sequence and Transcriptome Analyses of Chrysochromulina tobin: Metabolic Tools for Enhanced Algal Fitness in the Prominent Order Prymnesiales (Haptophyceae).</title>
        <authorList>
            <person name="Hovde B.T."/>
            <person name="Deodato C.R."/>
            <person name="Hunsperger H.M."/>
            <person name="Ryken S.A."/>
            <person name="Yost W."/>
            <person name="Jha R.K."/>
            <person name="Patterson J."/>
            <person name="Monnat R.J. Jr."/>
            <person name="Barlow S.B."/>
            <person name="Starkenburg S.R."/>
            <person name="Cattolico R.A."/>
        </authorList>
    </citation>
    <scope>NUCLEOTIDE SEQUENCE</scope>
    <source>
        <strain evidence="2">CCMP291</strain>
    </source>
</reference>
<dbReference type="Proteomes" id="UP000037460">
    <property type="component" value="Unassembled WGS sequence"/>
</dbReference>
<keyword evidence="2" id="KW-1185">Reference proteome</keyword>
<evidence type="ECO:0000313" key="1">
    <source>
        <dbReference type="EMBL" id="KOO26935.1"/>
    </source>
</evidence>
<gene>
    <name evidence="1" type="ORF">Ctob_003893</name>
</gene>
<proteinExistence type="predicted"/>